<feature type="region of interest" description="Disordered" evidence="1">
    <location>
        <begin position="262"/>
        <end position="286"/>
    </location>
</feature>
<proteinExistence type="predicted"/>
<feature type="compositionally biased region" description="Acidic residues" evidence="1">
    <location>
        <begin position="277"/>
        <end position="286"/>
    </location>
</feature>
<accession>A0A6C0E6K9</accession>
<dbReference type="SUPFAM" id="SSF56112">
    <property type="entry name" value="Protein kinase-like (PK-like)"/>
    <property type="match status" value="1"/>
</dbReference>
<evidence type="ECO:0000313" key="2">
    <source>
        <dbReference type="EMBL" id="QHT24210.1"/>
    </source>
</evidence>
<reference evidence="2" key="1">
    <citation type="journal article" date="2020" name="Nature">
        <title>Giant virus diversity and host interactions through global metagenomics.</title>
        <authorList>
            <person name="Schulz F."/>
            <person name="Roux S."/>
            <person name="Paez-Espino D."/>
            <person name="Jungbluth S."/>
            <person name="Walsh D.A."/>
            <person name="Denef V.J."/>
            <person name="McMahon K.D."/>
            <person name="Konstantinidis K.T."/>
            <person name="Eloe-Fadrosh E.A."/>
            <person name="Kyrpides N.C."/>
            <person name="Woyke T."/>
        </authorList>
    </citation>
    <scope>NUCLEOTIDE SEQUENCE</scope>
    <source>
        <strain evidence="2">GVMAG-M-3300023179-138</strain>
    </source>
</reference>
<sequence length="570" mass="64171">MKTPGTTYPGELNMFYIQRPPITIDGVQLQAYFPSLEQLFPSIAKMSAGTPTLAAKELAVDISGGLAVVENIQHHTRRSLPIWIRKCHLVDPIDVMSGDQVLPGDGSLPYFRDAWQSTLRKLNDPFNEAYTDVVFACMASRLVETGRSPHFCRFFGTGNARIPEYRYDVTSDMCDIEEEDWFREGISTGAFKMLAVNPEDKSVFTELAYPPRAKPAYRIYDASTASSVSEGIDCEESVSTLSDGVIEETDIPASGEAIVHRPHIQLARRPTSHTSDSDESEESDDDVDYVAVLPNFPVQLTVLERCDGTMDRLMVDENDAPSTDMLETKEQRWTAWIFQVIAGLVTAQQLYDFVHNDLHTNNVMWVGTGETHIYYHLTGVAGGDRYYRVPTYGRIMKIIDFGRATFRPKSSTTDSRVWFPDAFSPEAVAGGQYNCGPYFDKGRPKVSPNRSFDLCRLAVAILDTLWWQEPAASEPRKVMTKERGRVQYETVSPLWNLMWLWLTDRRGENILRGADGRERYPQFDLYCAIARDAVNAVPAQQLTLPLFDGAFRCTKKDVPVDAVVWTLAAK</sequence>
<dbReference type="EMBL" id="MN739743">
    <property type="protein sequence ID" value="QHT24210.1"/>
    <property type="molecule type" value="Genomic_DNA"/>
</dbReference>
<evidence type="ECO:0000256" key="1">
    <source>
        <dbReference type="SAM" id="MobiDB-lite"/>
    </source>
</evidence>
<evidence type="ECO:0008006" key="3">
    <source>
        <dbReference type="Google" id="ProtNLM"/>
    </source>
</evidence>
<dbReference type="Gene3D" id="1.10.510.10">
    <property type="entry name" value="Transferase(Phosphotransferase) domain 1"/>
    <property type="match status" value="1"/>
</dbReference>
<name>A0A6C0E6K9_9ZZZZ</name>
<protein>
    <recommendedName>
        <fullName evidence="3">Protein kinase domain-containing protein</fullName>
    </recommendedName>
</protein>
<dbReference type="InterPro" id="IPR011009">
    <property type="entry name" value="Kinase-like_dom_sf"/>
</dbReference>
<organism evidence="2">
    <name type="scientific">viral metagenome</name>
    <dbReference type="NCBI Taxonomy" id="1070528"/>
    <lineage>
        <taxon>unclassified sequences</taxon>
        <taxon>metagenomes</taxon>
        <taxon>organismal metagenomes</taxon>
    </lineage>
</organism>
<dbReference type="AlphaFoldDB" id="A0A6C0E6K9"/>